<feature type="repeat" description="ANK" evidence="3">
    <location>
        <begin position="791"/>
        <end position="823"/>
    </location>
</feature>
<proteinExistence type="predicted"/>
<evidence type="ECO:0000256" key="1">
    <source>
        <dbReference type="ARBA" id="ARBA00022737"/>
    </source>
</evidence>
<feature type="region of interest" description="Disordered" evidence="4">
    <location>
        <begin position="1048"/>
        <end position="1090"/>
    </location>
</feature>
<dbReference type="EMBL" id="SKBQ01000111">
    <property type="protein sequence ID" value="TPX18491.1"/>
    <property type="molecule type" value="Genomic_DNA"/>
</dbReference>
<dbReference type="RefSeq" id="XP_031000202.1">
    <property type="nucleotide sequence ID" value="XM_031134352.1"/>
</dbReference>
<evidence type="ECO:0000256" key="4">
    <source>
        <dbReference type="SAM" id="MobiDB-lite"/>
    </source>
</evidence>
<dbReference type="InterPro" id="IPR051637">
    <property type="entry name" value="Ank_repeat_dom-contain_49"/>
</dbReference>
<dbReference type="InterPro" id="IPR002110">
    <property type="entry name" value="Ankyrin_rpt"/>
</dbReference>
<reference evidence="6 7" key="1">
    <citation type="submission" date="2019-06" db="EMBL/GenBank/DDBJ databases">
        <title>Draft genome sequence of the filamentous fungus Phialemoniopsis curvata isolated from diesel fuel.</title>
        <authorList>
            <person name="Varaljay V.A."/>
            <person name="Lyon W.J."/>
            <person name="Crouch A.L."/>
            <person name="Drake C.E."/>
            <person name="Hollomon J.M."/>
            <person name="Nadeau L.J."/>
            <person name="Nunn H.S."/>
            <person name="Stevenson B.S."/>
            <person name="Bojanowski C.L."/>
            <person name="Crookes-Goodson W.J."/>
        </authorList>
    </citation>
    <scope>NUCLEOTIDE SEQUENCE [LARGE SCALE GENOMIC DNA]</scope>
    <source>
        <strain evidence="6 7">D216</strain>
    </source>
</reference>
<dbReference type="OrthoDB" id="5245322at2759"/>
<organism evidence="6 7">
    <name type="scientific">Thyridium curvatum</name>
    <dbReference type="NCBI Taxonomy" id="1093900"/>
    <lineage>
        <taxon>Eukaryota</taxon>
        <taxon>Fungi</taxon>
        <taxon>Dikarya</taxon>
        <taxon>Ascomycota</taxon>
        <taxon>Pezizomycotina</taxon>
        <taxon>Sordariomycetes</taxon>
        <taxon>Sordariomycetidae</taxon>
        <taxon>Thyridiales</taxon>
        <taxon>Thyridiaceae</taxon>
        <taxon>Thyridium</taxon>
    </lineage>
</organism>
<dbReference type="PANTHER" id="PTHR24180:SF45">
    <property type="entry name" value="POLY [ADP-RIBOSE] POLYMERASE TANKYRASE"/>
    <property type="match status" value="1"/>
</dbReference>
<protein>
    <recommendedName>
        <fullName evidence="5">VOC domain-containing protein</fullName>
    </recommendedName>
</protein>
<dbReference type="Proteomes" id="UP000319257">
    <property type="component" value="Unassembled WGS sequence"/>
</dbReference>
<dbReference type="GeneID" id="41979051"/>
<dbReference type="Gene3D" id="3.10.180.10">
    <property type="entry name" value="2,3-Dihydroxybiphenyl 1,2-Dioxygenase, domain 1"/>
    <property type="match status" value="1"/>
</dbReference>
<dbReference type="Pfam" id="PF12796">
    <property type="entry name" value="Ank_2"/>
    <property type="match status" value="1"/>
</dbReference>
<dbReference type="AlphaFoldDB" id="A0A507BMP9"/>
<dbReference type="SUPFAM" id="SSF54593">
    <property type="entry name" value="Glyoxalase/Bleomycin resistance protein/Dihydroxybiphenyl dioxygenase"/>
    <property type="match status" value="1"/>
</dbReference>
<evidence type="ECO:0000313" key="6">
    <source>
        <dbReference type="EMBL" id="TPX18491.1"/>
    </source>
</evidence>
<name>A0A507BMP9_9PEZI</name>
<feature type="region of interest" description="Disordered" evidence="4">
    <location>
        <begin position="162"/>
        <end position="197"/>
    </location>
</feature>
<dbReference type="PANTHER" id="PTHR24180">
    <property type="entry name" value="CYCLIN-DEPENDENT KINASE INHIBITOR 2C-RELATED"/>
    <property type="match status" value="1"/>
</dbReference>
<feature type="compositionally biased region" description="Acidic residues" evidence="4">
    <location>
        <begin position="1061"/>
        <end position="1077"/>
    </location>
</feature>
<dbReference type="Gene3D" id="1.25.40.20">
    <property type="entry name" value="Ankyrin repeat-containing domain"/>
    <property type="match status" value="1"/>
</dbReference>
<dbReference type="InterPro" id="IPR036770">
    <property type="entry name" value="Ankyrin_rpt-contain_sf"/>
</dbReference>
<feature type="domain" description="VOC" evidence="5">
    <location>
        <begin position="41"/>
        <end position="153"/>
    </location>
</feature>
<feature type="compositionally biased region" description="Polar residues" evidence="4">
    <location>
        <begin position="1"/>
        <end position="13"/>
    </location>
</feature>
<dbReference type="PROSITE" id="PS50088">
    <property type="entry name" value="ANK_REPEAT"/>
    <property type="match status" value="2"/>
</dbReference>
<dbReference type="InterPro" id="IPR004360">
    <property type="entry name" value="Glyas_Fos-R_dOase_dom"/>
</dbReference>
<dbReference type="PROSITE" id="PS51819">
    <property type="entry name" value="VOC"/>
    <property type="match status" value="1"/>
</dbReference>
<dbReference type="Pfam" id="PF00903">
    <property type="entry name" value="Glyoxalase"/>
    <property type="match status" value="1"/>
</dbReference>
<evidence type="ECO:0000256" key="2">
    <source>
        <dbReference type="ARBA" id="ARBA00023043"/>
    </source>
</evidence>
<dbReference type="InterPro" id="IPR029068">
    <property type="entry name" value="Glyas_Bleomycin-R_OHBP_Dase"/>
</dbReference>
<evidence type="ECO:0000256" key="3">
    <source>
        <dbReference type="PROSITE-ProRule" id="PRU00023"/>
    </source>
</evidence>
<dbReference type="InterPro" id="IPR037523">
    <property type="entry name" value="VOC_core"/>
</dbReference>
<feature type="compositionally biased region" description="Basic and acidic residues" evidence="4">
    <location>
        <begin position="17"/>
        <end position="32"/>
    </location>
</feature>
<gene>
    <name evidence="6" type="ORF">E0L32_011604</name>
</gene>
<keyword evidence="2 3" id="KW-0040">ANK repeat</keyword>
<evidence type="ECO:0000259" key="5">
    <source>
        <dbReference type="PROSITE" id="PS51819"/>
    </source>
</evidence>
<evidence type="ECO:0000313" key="7">
    <source>
        <dbReference type="Proteomes" id="UP000319257"/>
    </source>
</evidence>
<keyword evidence="7" id="KW-1185">Reference proteome</keyword>
<feature type="compositionally biased region" description="Basic and acidic residues" evidence="4">
    <location>
        <begin position="173"/>
        <end position="183"/>
    </location>
</feature>
<comment type="caution">
    <text evidence="6">The sequence shown here is derived from an EMBL/GenBank/DDBJ whole genome shotgun (WGS) entry which is preliminary data.</text>
</comment>
<dbReference type="SMART" id="SM00248">
    <property type="entry name" value="ANK"/>
    <property type="match status" value="5"/>
</dbReference>
<sequence length="1090" mass="121270">MADQTQDVQTFQPGSKDVSHQRNRVHDARSDAINRTTSGTTVHRIVPNLVVSDIRSAAAEYQAVFGLDVLMDHGWIATLGDPTGRLQLSLMTQDATGPVNPSVSIFVDDVDEVEARVRAEGLEIVHLRTEEAWGVTRFFYRDRHGNVVNVGMHTPAATAAAAAAALETGEEPAEPRGTKRGGDEQGETGTAAKNHHADSASRYAEILLTSLTNLLPEQAIFSQSPNTSTGLCSFRIRVVSDPIPIKLPMAEVLGIIGSGIALGQAAGLIGKGVKLLRSIARANEEFWDLLNDLDTLKAAIDTNSSALEEIDGKDDPNLQPILAALARSVHELNSIATRLLSKSKGLNAQGQHRIPKLLWQKEKPAMSEHLTKCRQYHQQLSSSMQSIFSVRQQRLHGSLALEVHAIMSTSTALLNQQATSGQLRETESHMKDRMESMELASRRQTQDLAAQFDTRFSRLEQALAQTRPEPGEGCPDTSQHKPSPISIYTTVRRKCEPGCRCQCHIYSEMKSPPWLRSVLGSFFLRYNALPLLDRRPCNTNLCKQSKKAISVQYQLPSWLISSAIHVGVGWDSFLGTGAHVYWKVPRVNDANVLAVAMYHDNFNWVRAAISARFLQPNDIRETGRPWVLQCFQSHAYKTLIVLLENGFDPWMTDVNGRNCINSIYPHMMSTPNVPQALVDMMRHLVDEDELGFTTIHRCVLGLSPEPIRSVIASHPCELHTFDNMGLAPLHWAVRSRNTEAFHQLLQAGCDINIRERATGNTAVFTAVELHSPVFAEELIRRKANVNIPSFHGYTPLHEALRHPMLETAELLLDSGASLFAKSFSDQCSPIHCLGDYSGGLEDAEAGLRLLQQHGVDIEVKDVWGRTPLALALIYRKLHAALVLAKAGAKFDSVDLHNETLLHHLAKSKAPEHLYHLDAFYWDGIDPDLGDGFDSMSPLGRLRSKCRSSSGPLKKTVYETISLAELIVEIRERNWARGLFLGKRLAMECDRSHEKLKKWIRAWQEVIKEEPSLAYQDWDPGRMPWIDEMNIEGGYQGGDSEVDIHALTLRKPRETPSLAESQSDDETIWETTDEEDEFHDALEEPASASEL</sequence>
<accession>A0A507BMP9</accession>
<dbReference type="PROSITE" id="PS50297">
    <property type="entry name" value="ANK_REP_REGION"/>
    <property type="match status" value="2"/>
</dbReference>
<dbReference type="InParanoid" id="A0A507BMP9"/>
<keyword evidence="1" id="KW-0677">Repeat</keyword>
<feature type="repeat" description="ANK" evidence="3">
    <location>
        <begin position="724"/>
        <end position="756"/>
    </location>
</feature>
<dbReference type="STRING" id="1093900.A0A507BMP9"/>
<feature type="region of interest" description="Disordered" evidence="4">
    <location>
        <begin position="1"/>
        <end position="36"/>
    </location>
</feature>
<dbReference type="SUPFAM" id="SSF48403">
    <property type="entry name" value="Ankyrin repeat"/>
    <property type="match status" value="1"/>
</dbReference>